<sequence>MPVMIYHIFFISVTLFSVPVFSLDEGFRGTLSLGPEPRTNGERMALGLPPLPPKRFAEILAKRHRRPTRVRVHGRHAAPSPSPVAGSQGQPQFKKLKVTRCEDGAALGYVARPFHNRVKPFGLTPSESGALQVRWQGDDVGPVTLLMMVRGVIFSVEYVSWKLQKPASMREPYLGLSPNQSDTAIGSRSHDVLKLVASPSDVVEPRSNMWVVNQTQLIPYYANDDGSVPQLKFMYSPACDQIAITSNIATFDSVYTDSFDVTLTLL</sequence>
<keyword evidence="4" id="KW-1185">Reference proteome</keyword>
<feature type="signal peptide" evidence="2">
    <location>
        <begin position="1"/>
        <end position="22"/>
    </location>
</feature>
<dbReference type="Proteomes" id="UP000807025">
    <property type="component" value="Unassembled WGS sequence"/>
</dbReference>
<feature type="region of interest" description="Disordered" evidence="1">
    <location>
        <begin position="68"/>
        <end position="91"/>
    </location>
</feature>
<proteinExistence type="predicted"/>
<organism evidence="3 4">
    <name type="scientific">Pleurotus eryngii</name>
    <name type="common">Boletus of the steppes</name>
    <dbReference type="NCBI Taxonomy" id="5323"/>
    <lineage>
        <taxon>Eukaryota</taxon>
        <taxon>Fungi</taxon>
        <taxon>Dikarya</taxon>
        <taxon>Basidiomycota</taxon>
        <taxon>Agaricomycotina</taxon>
        <taxon>Agaricomycetes</taxon>
        <taxon>Agaricomycetidae</taxon>
        <taxon>Agaricales</taxon>
        <taxon>Pleurotineae</taxon>
        <taxon>Pleurotaceae</taxon>
        <taxon>Pleurotus</taxon>
    </lineage>
</organism>
<dbReference type="OrthoDB" id="3167181at2759"/>
<accession>A0A9P6DK60</accession>
<name>A0A9P6DK60_PLEER</name>
<dbReference type="EMBL" id="MU154528">
    <property type="protein sequence ID" value="KAF9500290.1"/>
    <property type="molecule type" value="Genomic_DNA"/>
</dbReference>
<evidence type="ECO:0000313" key="4">
    <source>
        <dbReference type="Proteomes" id="UP000807025"/>
    </source>
</evidence>
<gene>
    <name evidence="3" type="ORF">BDN71DRAFT_1586186</name>
</gene>
<feature type="chain" id="PRO_5040305520" evidence="2">
    <location>
        <begin position="23"/>
        <end position="266"/>
    </location>
</feature>
<keyword evidence="2" id="KW-0732">Signal</keyword>
<evidence type="ECO:0000313" key="3">
    <source>
        <dbReference type="EMBL" id="KAF9500290.1"/>
    </source>
</evidence>
<reference evidence="3" key="1">
    <citation type="submission" date="2020-11" db="EMBL/GenBank/DDBJ databases">
        <authorList>
            <consortium name="DOE Joint Genome Institute"/>
            <person name="Ahrendt S."/>
            <person name="Riley R."/>
            <person name="Andreopoulos W."/>
            <person name="Labutti K."/>
            <person name="Pangilinan J."/>
            <person name="Ruiz-Duenas F.J."/>
            <person name="Barrasa J.M."/>
            <person name="Sanchez-Garcia M."/>
            <person name="Camarero S."/>
            <person name="Miyauchi S."/>
            <person name="Serrano A."/>
            <person name="Linde D."/>
            <person name="Babiker R."/>
            <person name="Drula E."/>
            <person name="Ayuso-Fernandez I."/>
            <person name="Pacheco R."/>
            <person name="Padilla G."/>
            <person name="Ferreira P."/>
            <person name="Barriuso J."/>
            <person name="Kellner H."/>
            <person name="Castanera R."/>
            <person name="Alfaro M."/>
            <person name="Ramirez L."/>
            <person name="Pisabarro A.G."/>
            <person name="Kuo A."/>
            <person name="Tritt A."/>
            <person name="Lipzen A."/>
            <person name="He G."/>
            <person name="Yan M."/>
            <person name="Ng V."/>
            <person name="Cullen D."/>
            <person name="Martin F."/>
            <person name="Rosso M.-N."/>
            <person name="Henrissat B."/>
            <person name="Hibbett D."/>
            <person name="Martinez A.T."/>
            <person name="Grigoriev I.V."/>
        </authorList>
    </citation>
    <scope>NUCLEOTIDE SEQUENCE</scope>
    <source>
        <strain evidence="3">ATCC 90797</strain>
    </source>
</reference>
<evidence type="ECO:0000256" key="2">
    <source>
        <dbReference type="SAM" id="SignalP"/>
    </source>
</evidence>
<evidence type="ECO:0000256" key="1">
    <source>
        <dbReference type="SAM" id="MobiDB-lite"/>
    </source>
</evidence>
<comment type="caution">
    <text evidence="3">The sequence shown here is derived from an EMBL/GenBank/DDBJ whole genome shotgun (WGS) entry which is preliminary data.</text>
</comment>
<protein>
    <submittedName>
        <fullName evidence="3">Uncharacterized protein</fullName>
    </submittedName>
</protein>
<dbReference type="AlphaFoldDB" id="A0A9P6DK60"/>